<organism evidence="1 2">
    <name type="scientific">Providencia stuartii</name>
    <dbReference type="NCBI Taxonomy" id="588"/>
    <lineage>
        <taxon>Bacteria</taxon>
        <taxon>Pseudomonadati</taxon>
        <taxon>Pseudomonadota</taxon>
        <taxon>Gammaproteobacteria</taxon>
        <taxon>Enterobacterales</taxon>
        <taxon>Morganellaceae</taxon>
        <taxon>Providencia</taxon>
    </lineage>
</organism>
<accession>A0A1S1HKA9</accession>
<dbReference type="AlphaFoldDB" id="A0A1S1HKA9"/>
<name>A0A1S1HKA9_PROST</name>
<proteinExistence type="predicted"/>
<dbReference type="EMBL" id="LVIE01000212">
    <property type="protein sequence ID" value="OHT22734.1"/>
    <property type="molecule type" value="Genomic_DNA"/>
</dbReference>
<dbReference type="Proteomes" id="UP000179588">
    <property type="component" value="Unassembled WGS sequence"/>
</dbReference>
<reference evidence="1 2" key="1">
    <citation type="submission" date="2016-03" db="EMBL/GenBank/DDBJ databases">
        <title>Genome sequence of Providencia stuartii strain, isolated from the salivary glands of larval Lucilia sericata.</title>
        <authorList>
            <person name="Yuan Y."/>
            <person name="Zhang Y."/>
            <person name="Fu S."/>
            <person name="Crippen T.L."/>
            <person name="Visi D."/>
            <person name="Benbow M.E."/>
            <person name="Allen M."/>
            <person name="Tomberlin J.K."/>
            <person name="Sze S.-H."/>
            <person name="Tarone A.M."/>
        </authorList>
    </citation>
    <scope>NUCLEOTIDE SEQUENCE [LARGE SCALE GENOMIC DNA]</scope>
    <source>
        <strain evidence="1 2">Crippen</strain>
    </source>
</reference>
<keyword evidence="2" id="KW-1185">Reference proteome</keyword>
<evidence type="ECO:0000313" key="1">
    <source>
        <dbReference type="EMBL" id="OHT22734.1"/>
    </source>
</evidence>
<protein>
    <submittedName>
        <fullName evidence="1">Uncharacterized protein</fullName>
    </submittedName>
</protein>
<comment type="caution">
    <text evidence="1">The sequence shown here is derived from an EMBL/GenBank/DDBJ whole genome shotgun (WGS) entry which is preliminary data.</text>
</comment>
<sequence length="61" mass="6701">MTLFIQNRYIHLVHQGVNRIIQVRIAAHLAVHRVVHLAPHRVAAAVALVAGAAHREAGDKL</sequence>
<gene>
    <name evidence="1" type="ORF">A3Q29_09540</name>
</gene>
<evidence type="ECO:0000313" key="2">
    <source>
        <dbReference type="Proteomes" id="UP000179588"/>
    </source>
</evidence>